<dbReference type="InterPro" id="IPR015927">
    <property type="entry name" value="Peptidase_S24_S26A/B/C"/>
</dbReference>
<dbReference type="PANTHER" id="PTHR40661:SF3">
    <property type="entry name" value="FELS-1 PROPHAGE TRANSCRIPTIONAL REGULATOR"/>
    <property type="match status" value="1"/>
</dbReference>
<dbReference type="PATRIC" id="fig|1095743.3.peg.1865"/>
<dbReference type="Pfam" id="PF12844">
    <property type="entry name" value="HTH_19"/>
    <property type="match status" value="1"/>
</dbReference>
<proteinExistence type="predicted"/>
<dbReference type="Gene3D" id="2.10.109.10">
    <property type="entry name" value="Umud Fragment, subunit A"/>
    <property type="match status" value="1"/>
</dbReference>
<keyword evidence="3" id="KW-0804">Transcription</keyword>
<dbReference type="CDD" id="cd00093">
    <property type="entry name" value="HTH_XRE"/>
    <property type="match status" value="1"/>
</dbReference>
<evidence type="ECO:0000256" key="1">
    <source>
        <dbReference type="ARBA" id="ARBA00023015"/>
    </source>
</evidence>
<keyword evidence="1" id="KW-0805">Transcription regulation</keyword>
<name>I2NCT0_9PAST</name>
<dbReference type="SUPFAM" id="SSF47413">
    <property type="entry name" value="lambda repressor-like DNA-binding domains"/>
    <property type="match status" value="1"/>
</dbReference>
<dbReference type="InterPro" id="IPR039418">
    <property type="entry name" value="LexA-like"/>
</dbReference>
<dbReference type="RefSeq" id="WP_005710110.1">
    <property type="nucleotide sequence ID" value="NZ_AJMU01000076.1"/>
</dbReference>
<dbReference type="InterPro" id="IPR010982">
    <property type="entry name" value="Lambda_DNA-bd_dom_sf"/>
</dbReference>
<dbReference type="SMART" id="SM00530">
    <property type="entry name" value="HTH_XRE"/>
    <property type="match status" value="1"/>
</dbReference>
<evidence type="ECO:0000259" key="4">
    <source>
        <dbReference type="PROSITE" id="PS50943"/>
    </source>
</evidence>
<dbReference type="Pfam" id="PF00717">
    <property type="entry name" value="Peptidase_S24"/>
    <property type="match status" value="1"/>
</dbReference>
<dbReference type="AlphaFoldDB" id="I2NCT0"/>
<gene>
    <name evidence="5" type="ORF">HMPREF1054_1920</name>
</gene>
<dbReference type="OrthoDB" id="9791537at2"/>
<evidence type="ECO:0000313" key="5">
    <source>
        <dbReference type="EMBL" id="EIG23641.1"/>
    </source>
</evidence>
<dbReference type="PANTHER" id="PTHR40661">
    <property type="match status" value="1"/>
</dbReference>
<sequence>MSSVGERLKAFREKLGVKQKEFAELCAKADKREDVKWGQSRIANYETNSRTPSLEDIAIISQVLGIEPAVLAFSTDEIEVVGRPKEGVVAVVGQATMGREDRIYLEEMHTGYVRIFSQDPQAYCLSVRGSSMEPRIHSGEYVLIEPSVRVCNGDDVLVRTVDGQYMIKILEYKRDGEYRFSSINHDHKPFNLQENEVECVHAVSAILKQSRFISFEEINDED</sequence>
<keyword evidence="2" id="KW-0238">DNA-binding</keyword>
<dbReference type="PROSITE" id="PS50943">
    <property type="entry name" value="HTH_CROC1"/>
    <property type="match status" value="1"/>
</dbReference>
<protein>
    <submittedName>
        <fullName evidence="5">Peptidase S24-like protein</fullName>
    </submittedName>
</protein>
<reference evidence="5 6" key="1">
    <citation type="submission" date="2012-04" db="EMBL/GenBank/DDBJ databases">
        <authorList>
            <person name="Harkins D.M."/>
            <person name="Madupu R."/>
            <person name="Durkin A.S."/>
            <person name="Torralba M."/>
            <person name="Methe B."/>
            <person name="Sutton G.G."/>
            <person name="Nelson K.E."/>
        </authorList>
    </citation>
    <scope>NUCLEOTIDE SEQUENCE [LARGE SCALE GENOMIC DNA]</scope>
    <source>
        <strain evidence="5 6">HK411</strain>
    </source>
</reference>
<dbReference type="eggNOG" id="COG2932">
    <property type="taxonomic scope" value="Bacteria"/>
</dbReference>
<comment type="caution">
    <text evidence="5">The sequence shown here is derived from an EMBL/GenBank/DDBJ whole genome shotgun (WGS) entry which is preliminary data.</text>
</comment>
<dbReference type="InterPro" id="IPR036286">
    <property type="entry name" value="LexA/Signal_pep-like_sf"/>
</dbReference>
<dbReference type="Gene3D" id="1.10.260.40">
    <property type="entry name" value="lambda repressor-like DNA-binding domains"/>
    <property type="match status" value="1"/>
</dbReference>
<dbReference type="GO" id="GO:0003677">
    <property type="term" value="F:DNA binding"/>
    <property type="evidence" value="ECO:0007669"/>
    <property type="project" value="UniProtKB-KW"/>
</dbReference>
<feature type="domain" description="HTH cro/C1-type" evidence="4">
    <location>
        <begin position="8"/>
        <end position="71"/>
    </location>
</feature>
<evidence type="ECO:0000256" key="3">
    <source>
        <dbReference type="ARBA" id="ARBA00023163"/>
    </source>
</evidence>
<accession>I2NCT0</accession>
<dbReference type="CDD" id="cd06529">
    <property type="entry name" value="S24_LexA-like"/>
    <property type="match status" value="1"/>
</dbReference>
<dbReference type="SUPFAM" id="SSF51306">
    <property type="entry name" value="LexA/Signal peptidase"/>
    <property type="match status" value="1"/>
</dbReference>
<dbReference type="EMBL" id="AJMU01000076">
    <property type="protein sequence ID" value="EIG23641.1"/>
    <property type="molecule type" value="Genomic_DNA"/>
</dbReference>
<evidence type="ECO:0000256" key="2">
    <source>
        <dbReference type="ARBA" id="ARBA00023125"/>
    </source>
</evidence>
<dbReference type="Proteomes" id="UP000003345">
    <property type="component" value="Unassembled WGS sequence"/>
</dbReference>
<dbReference type="InterPro" id="IPR001387">
    <property type="entry name" value="Cro/C1-type_HTH"/>
</dbReference>
<evidence type="ECO:0000313" key="6">
    <source>
        <dbReference type="Proteomes" id="UP000003345"/>
    </source>
</evidence>
<organism evidence="5 6">
    <name type="scientific">Haemophilus paraphrohaemolyticus HK411</name>
    <dbReference type="NCBI Taxonomy" id="1095743"/>
    <lineage>
        <taxon>Bacteria</taxon>
        <taxon>Pseudomonadati</taxon>
        <taxon>Pseudomonadota</taxon>
        <taxon>Gammaproteobacteria</taxon>
        <taxon>Pasteurellales</taxon>
        <taxon>Pasteurellaceae</taxon>
        <taxon>Haemophilus</taxon>
    </lineage>
</organism>